<keyword evidence="4" id="KW-0472">Membrane</keyword>
<keyword evidence="3" id="KW-0446">Lipid-binding</keyword>
<keyword evidence="2" id="KW-0333">Golgi apparatus</keyword>
<dbReference type="EMBL" id="BMMM01000003">
    <property type="protein sequence ID" value="GGN59767.1"/>
    <property type="molecule type" value="Genomic_DNA"/>
</dbReference>
<comment type="caution">
    <text evidence="5">The sequence shown here is derived from an EMBL/GenBank/DDBJ whole genome shotgun (WGS) entry which is preliminary data.</text>
</comment>
<evidence type="ECO:0000256" key="4">
    <source>
        <dbReference type="ARBA" id="ARBA00023136"/>
    </source>
</evidence>
<organism evidence="5 6">
    <name type="scientific">Streptomyces albiflavescens</name>
    <dbReference type="NCBI Taxonomy" id="1623582"/>
    <lineage>
        <taxon>Bacteria</taxon>
        <taxon>Bacillati</taxon>
        <taxon>Actinomycetota</taxon>
        <taxon>Actinomycetes</taxon>
        <taxon>Kitasatosporales</taxon>
        <taxon>Streptomycetaceae</taxon>
        <taxon>Streptomyces</taxon>
    </lineage>
</organism>
<evidence type="ECO:0000256" key="1">
    <source>
        <dbReference type="ARBA" id="ARBA00004255"/>
    </source>
</evidence>
<evidence type="ECO:0000313" key="6">
    <source>
        <dbReference type="Proteomes" id="UP000600365"/>
    </source>
</evidence>
<reference evidence="5 6" key="1">
    <citation type="journal article" date="2014" name="Int. J. Syst. Evol. Microbiol.">
        <title>Complete genome sequence of Corynebacterium casei LMG S-19264T (=DSM 44701T), isolated from a smear-ripened cheese.</title>
        <authorList>
            <consortium name="US DOE Joint Genome Institute (JGI-PGF)"/>
            <person name="Walter F."/>
            <person name="Albersmeier A."/>
            <person name="Kalinowski J."/>
            <person name="Ruckert C."/>
        </authorList>
    </citation>
    <scope>NUCLEOTIDE SEQUENCE [LARGE SCALE GENOMIC DNA]</scope>
    <source>
        <strain evidence="5 6">CGMCC 4.7111</strain>
    </source>
</reference>
<evidence type="ECO:0008006" key="7">
    <source>
        <dbReference type="Google" id="ProtNLM"/>
    </source>
</evidence>
<evidence type="ECO:0000256" key="2">
    <source>
        <dbReference type="ARBA" id="ARBA00023034"/>
    </source>
</evidence>
<gene>
    <name evidence="5" type="ORF">GCM10011579_024220</name>
</gene>
<dbReference type="GO" id="GO:0070273">
    <property type="term" value="F:phosphatidylinositol-4-phosphate binding"/>
    <property type="evidence" value="ECO:0007669"/>
    <property type="project" value="InterPro"/>
</dbReference>
<comment type="subcellular location">
    <subcellularLocation>
        <location evidence="1">Golgi apparatus membrane</location>
        <topology evidence="1">Peripheral membrane protein</topology>
        <orientation evidence="1">Cytoplasmic side</orientation>
    </subcellularLocation>
</comment>
<name>A0A918D2I8_9ACTN</name>
<dbReference type="Pfam" id="PF05719">
    <property type="entry name" value="GPP34"/>
    <property type="match status" value="1"/>
</dbReference>
<dbReference type="Gene3D" id="1.10.3630.10">
    <property type="entry name" value="yeast vps74-n-term truncation variant domain like"/>
    <property type="match status" value="1"/>
</dbReference>
<evidence type="ECO:0000256" key="3">
    <source>
        <dbReference type="ARBA" id="ARBA00023121"/>
    </source>
</evidence>
<dbReference type="InterPro" id="IPR038261">
    <property type="entry name" value="GPP34-like_sf"/>
</dbReference>
<dbReference type="InterPro" id="IPR008628">
    <property type="entry name" value="GPP34-like"/>
</dbReference>
<accession>A0A918D2I8</accession>
<dbReference type="GO" id="GO:0005737">
    <property type="term" value="C:cytoplasm"/>
    <property type="evidence" value="ECO:0007669"/>
    <property type="project" value="UniProtKB-ARBA"/>
</dbReference>
<dbReference type="RefSeq" id="WP_189185919.1">
    <property type="nucleotide sequence ID" value="NZ_BMMM01000003.1"/>
</dbReference>
<keyword evidence="6" id="KW-1185">Reference proteome</keyword>
<protein>
    <recommendedName>
        <fullName evidence="7">GPP34 family phosphoprotein</fullName>
    </recommendedName>
</protein>
<dbReference type="Proteomes" id="UP000600365">
    <property type="component" value="Unassembled WGS sequence"/>
</dbReference>
<evidence type="ECO:0000313" key="5">
    <source>
        <dbReference type="EMBL" id="GGN59767.1"/>
    </source>
</evidence>
<dbReference type="GO" id="GO:0012505">
    <property type="term" value="C:endomembrane system"/>
    <property type="evidence" value="ECO:0007669"/>
    <property type="project" value="UniProtKB-ARBA"/>
</dbReference>
<dbReference type="AlphaFoldDB" id="A0A918D2I8"/>
<proteinExistence type="predicted"/>
<sequence length="230" mass="24371">MPNGSLSLPARLYLLAWDTSRLKVTGATHLHDLVRAGALTELAQRGRLIDENGIVTPVDADSRTGDVVLDGLLELVAESLPRTWKAWVTLRARVTLDAVRAQLAAEGYLRAEKKRVLGLFPSVEYELERVAAVEALHTEARQVLEGPLPVAEISDRDAALVALGAAAELRTLAPAKDRKLHKNRLEDLTDRSGAAGPALKKVVQELRTALIVATTTASVTGAGAGAAAGG</sequence>